<dbReference type="AlphaFoldDB" id="A0A6G7XD93"/>
<evidence type="ECO:0000313" key="1">
    <source>
        <dbReference type="EMBL" id="QIK62564.1"/>
    </source>
</evidence>
<dbReference type="Proteomes" id="UP000502677">
    <property type="component" value="Chromosome"/>
</dbReference>
<accession>A0A6G7XD93</accession>
<gene>
    <name evidence="1" type="ORF">G7068_04575</name>
</gene>
<sequence length="153" mass="16319">MTSSSKTSHDAPSAIKLETNDNSKQLLLQQKAPDPYTGDLCFRIDVASATVQASGPFQISPAGLSAFQDAWHANKKAELLDVNGDGRILLETIDQLGHFKVTVQVGGPWADQAQLSFDTDQTAVIPFIDAVRSAVNRRGRGKALGKVGRGGTE</sequence>
<dbReference type="EMBL" id="CP049863">
    <property type="protein sequence ID" value="QIK62564.1"/>
    <property type="molecule type" value="Genomic_DNA"/>
</dbReference>
<dbReference type="RefSeq" id="WP_166289543.1">
    <property type="nucleotide sequence ID" value="NZ_CP049863.1"/>
</dbReference>
<proteinExistence type="predicted"/>
<name>A0A6G7XD93_9MICO</name>
<evidence type="ECO:0000313" key="2">
    <source>
        <dbReference type="Proteomes" id="UP000502677"/>
    </source>
</evidence>
<organism evidence="1 2">
    <name type="scientific">Leucobacter viscericola</name>
    <dbReference type="NCBI Taxonomy" id="2714935"/>
    <lineage>
        <taxon>Bacteria</taxon>
        <taxon>Bacillati</taxon>
        <taxon>Actinomycetota</taxon>
        <taxon>Actinomycetes</taxon>
        <taxon>Micrococcales</taxon>
        <taxon>Microbacteriaceae</taxon>
        <taxon>Leucobacter</taxon>
    </lineage>
</organism>
<keyword evidence="2" id="KW-1185">Reference proteome</keyword>
<dbReference type="KEGG" id="lvi:G7068_04575"/>
<reference evidence="1 2" key="1">
    <citation type="submission" date="2020-03" db="EMBL/GenBank/DDBJ databases">
        <title>Leucobacter sp. nov., isolated from beetles.</title>
        <authorList>
            <person name="Hyun D.-W."/>
            <person name="Bae J.-W."/>
        </authorList>
    </citation>
    <scope>NUCLEOTIDE SEQUENCE [LARGE SCALE GENOMIC DNA]</scope>
    <source>
        <strain evidence="1 2">HDW9C</strain>
    </source>
</reference>
<protein>
    <submittedName>
        <fullName evidence="1">Uncharacterized protein</fullName>
    </submittedName>
</protein>